<keyword evidence="6" id="KW-0325">Glycoprotein</keyword>
<comment type="subcellular location">
    <subcellularLocation>
        <location evidence="1">Membrane</location>
    </subcellularLocation>
</comment>
<dbReference type="WBParaSite" id="SPAL_0001157600.1">
    <property type="protein sequence ID" value="SPAL_0001157600.1"/>
    <property type="gene ID" value="SPAL_0001157600"/>
</dbReference>
<protein>
    <submittedName>
        <fullName evidence="9">CD36 family protein</fullName>
    </submittedName>
</protein>
<evidence type="ECO:0000256" key="1">
    <source>
        <dbReference type="ARBA" id="ARBA00004370"/>
    </source>
</evidence>
<dbReference type="PANTHER" id="PTHR11923:SF106">
    <property type="entry name" value="SCAVENGER RECEPTOR (CD36 FAMILY) RELATED"/>
    <property type="match status" value="1"/>
</dbReference>
<reference evidence="9" key="1">
    <citation type="submission" date="2017-02" db="UniProtKB">
        <authorList>
            <consortium name="WormBaseParasite"/>
        </authorList>
    </citation>
    <scope>IDENTIFICATION</scope>
</reference>
<dbReference type="STRING" id="174720.A0A0N5C0P8"/>
<evidence type="ECO:0000313" key="9">
    <source>
        <dbReference type="WBParaSite" id="SPAL_0001157600.1"/>
    </source>
</evidence>
<dbReference type="PRINTS" id="PR01609">
    <property type="entry name" value="CD36FAMILY"/>
</dbReference>
<keyword evidence="5 7" id="KW-0472">Membrane</keyword>
<evidence type="ECO:0000256" key="2">
    <source>
        <dbReference type="ARBA" id="ARBA00010532"/>
    </source>
</evidence>
<organism evidence="8 9">
    <name type="scientific">Strongyloides papillosus</name>
    <name type="common">Intestinal threadworm</name>
    <dbReference type="NCBI Taxonomy" id="174720"/>
    <lineage>
        <taxon>Eukaryota</taxon>
        <taxon>Metazoa</taxon>
        <taxon>Ecdysozoa</taxon>
        <taxon>Nematoda</taxon>
        <taxon>Chromadorea</taxon>
        <taxon>Rhabditida</taxon>
        <taxon>Tylenchina</taxon>
        <taxon>Panagrolaimomorpha</taxon>
        <taxon>Strongyloidoidea</taxon>
        <taxon>Strongyloididae</taxon>
        <taxon>Strongyloides</taxon>
    </lineage>
</organism>
<feature type="transmembrane region" description="Helical" evidence="7">
    <location>
        <begin position="12"/>
        <end position="39"/>
    </location>
</feature>
<accession>A0A0N5C0P8</accession>
<name>A0A0N5C0P8_STREA</name>
<comment type="similarity">
    <text evidence="2">Belongs to the CD36 family.</text>
</comment>
<evidence type="ECO:0000256" key="3">
    <source>
        <dbReference type="ARBA" id="ARBA00022692"/>
    </source>
</evidence>
<evidence type="ECO:0000313" key="8">
    <source>
        <dbReference type="Proteomes" id="UP000046392"/>
    </source>
</evidence>
<keyword evidence="8" id="KW-1185">Reference proteome</keyword>
<keyword evidence="3 7" id="KW-0812">Transmembrane</keyword>
<dbReference type="Pfam" id="PF01130">
    <property type="entry name" value="CD36"/>
    <property type="match status" value="1"/>
</dbReference>
<dbReference type="GO" id="GO:0005044">
    <property type="term" value="F:scavenger receptor activity"/>
    <property type="evidence" value="ECO:0007669"/>
    <property type="project" value="TreeGrafter"/>
</dbReference>
<dbReference type="AlphaFoldDB" id="A0A0N5C0P8"/>
<keyword evidence="4 7" id="KW-1133">Transmembrane helix</keyword>
<proteinExistence type="inferred from homology"/>
<feature type="transmembrane region" description="Helical" evidence="7">
    <location>
        <begin position="516"/>
        <end position="543"/>
    </location>
</feature>
<dbReference type="GO" id="GO:0016020">
    <property type="term" value="C:membrane"/>
    <property type="evidence" value="ECO:0007669"/>
    <property type="project" value="UniProtKB-SubCell"/>
</dbReference>
<sequence length="587" mass="67238">MWPRTMVGKCIFYVLLLIIFIIGLILLIPMPLAIFPAIISSQLVINPTGNSTWGTLTNYWWKLPSMNYYDFVLWNITNPDEVNFFGAKAASIPIGPYSYLESEIKDSIIMKDNDNKVFFRNIKTWTYKQETSCKYCNWEDKFFLPNPSFMTIAKMIEQYKVKGVQKLLLEASLYLLGEYPVREVSQKGVLFLGYYDPLISLMNSDLMKFIISFGGPNVLGFPIPDIKHIGYFPLYNNTNDEDYLTYTGKDDAKKVGKIINWSNDTHLKWWKSEYANNLEGATDGTFNGAFIKDTDNIRIFQSFACRHFQTINNGSQSINDIPTIRWKFDDDNFNPYIEKYKGYEYSNDENATYFPDWPCGESGIKHTGECDKIDCNQPQNFCYSCCKNQNIIGNKVKMPPGIIPLKCFPGLSKDMVFHATLSPPNFAYSPKEVQNSIIGVNANIDNDNLGYFDIQSTLGSTVNAFFRLQLNIPIWNTNSLTQLYQHRSVMFPCFSLTVRVTLKDYALSFIRLASKIAPLVILIIGIICVALPIFIISLVFIASKKENHSKEIRRKSESTKSIQSENSIELVEELSYVNQINSDYLDL</sequence>
<evidence type="ECO:0000256" key="7">
    <source>
        <dbReference type="SAM" id="Phobius"/>
    </source>
</evidence>
<evidence type="ECO:0000256" key="6">
    <source>
        <dbReference type="ARBA" id="ARBA00023180"/>
    </source>
</evidence>
<dbReference type="InterPro" id="IPR002159">
    <property type="entry name" value="CD36_fam"/>
</dbReference>
<dbReference type="PANTHER" id="PTHR11923">
    <property type="entry name" value="SCAVENGER RECEPTOR CLASS B TYPE-1 SR-B1"/>
    <property type="match status" value="1"/>
</dbReference>
<dbReference type="GO" id="GO:0005737">
    <property type="term" value="C:cytoplasm"/>
    <property type="evidence" value="ECO:0007669"/>
    <property type="project" value="TreeGrafter"/>
</dbReference>
<dbReference type="Proteomes" id="UP000046392">
    <property type="component" value="Unplaced"/>
</dbReference>
<evidence type="ECO:0000256" key="4">
    <source>
        <dbReference type="ARBA" id="ARBA00022989"/>
    </source>
</evidence>
<evidence type="ECO:0000256" key="5">
    <source>
        <dbReference type="ARBA" id="ARBA00023136"/>
    </source>
</evidence>